<sequence>MWEPKLYCRLCGSAATDSESVRELHLIRDLLCPQSSHLSCGCQTQQIEEAGTEISHISRSLNEVWEGKLREKENYLSEWGLDSVYWKAEVPAF</sequence>
<gene>
    <name evidence="1" type="ORF">ABG768_022495</name>
</gene>
<evidence type="ECO:0000313" key="2">
    <source>
        <dbReference type="Proteomes" id="UP001479290"/>
    </source>
</evidence>
<evidence type="ECO:0000313" key="1">
    <source>
        <dbReference type="EMBL" id="KAK9974394.1"/>
    </source>
</evidence>
<accession>A0AAW2AL80</accession>
<protein>
    <submittedName>
        <fullName evidence="1">Uncharacterized protein</fullName>
    </submittedName>
</protein>
<reference evidence="1 2" key="1">
    <citation type="submission" date="2024-05" db="EMBL/GenBank/DDBJ databases">
        <title>A high-quality chromosomal-level genome assembly of Topmouth culter (Culter alburnus).</title>
        <authorList>
            <person name="Zhao H."/>
        </authorList>
    </citation>
    <scope>NUCLEOTIDE SEQUENCE [LARGE SCALE GENOMIC DNA]</scope>
    <source>
        <strain evidence="1">CATC2023</strain>
        <tissue evidence="1">Muscle</tissue>
    </source>
</reference>
<keyword evidence="2" id="KW-1185">Reference proteome</keyword>
<comment type="caution">
    <text evidence="1">The sequence shown here is derived from an EMBL/GenBank/DDBJ whole genome shotgun (WGS) entry which is preliminary data.</text>
</comment>
<dbReference type="AlphaFoldDB" id="A0AAW2AL80"/>
<organism evidence="1 2">
    <name type="scientific">Culter alburnus</name>
    <name type="common">Topmouth culter</name>
    <dbReference type="NCBI Taxonomy" id="194366"/>
    <lineage>
        <taxon>Eukaryota</taxon>
        <taxon>Metazoa</taxon>
        <taxon>Chordata</taxon>
        <taxon>Craniata</taxon>
        <taxon>Vertebrata</taxon>
        <taxon>Euteleostomi</taxon>
        <taxon>Actinopterygii</taxon>
        <taxon>Neopterygii</taxon>
        <taxon>Teleostei</taxon>
        <taxon>Ostariophysi</taxon>
        <taxon>Cypriniformes</taxon>
        <taxon>Xenocyprididae</taxon>
        <taxon>Xenocypridinae</taxon>
        <taxon>Culter</taxon>
    </lineage>
</organism>
<dbReference type="EMBL" id="JAWDJR010000005">
    <property type="protein sequence ID" value="KAK9974394.1"/>
    <property type="molecule type" value="Genomic_DNA"/>
</dbReference>
<proteinExistence type="predicted"/>
<name>A0AAW2AL80_CULAL</name>
<dbReference type="Proteomes" id="UP001479290">
    <property type="component" value="Unassembled WGS sequence"/>
</dbReference>